<name>A0AA36E1Z5_LACSI</name>
<feature type="transmembrane region" description="Helical" evidence="1">
    <location>
        <begin position="115"/>
        <end position="131"/>
    </location>
</feature>
<accession>A0AA36E1Z5</accession>
<dbReference type="AlphaFoldDB" id="A0AA36E1Z5"/>
<gene>
    <name evidence="2" type="ORF">LSALG_LOCUS19725</name>
</gene>
<sequence length="145" mass="16491">MLRSPSKTRTSTPNTGVSLLLIPLSPIKMSFPRATKGEQILRFRCQIILHFLKPTSKLFSSVISVKPQQNYAHQLFVKMPSRDFWFVTSLVAHMVNVTSPDLYKLLTCSWNEPSLFLFAFIIVLTRLMLVAKKKFSALDALGFGR</sequence>
<protein>
    <submittedName>
        <fullName evidence="2">Uncharacterized protein</fullName>
    </submittedName>
</protein>
<dbReference type="Proteomes" id="UP001177003">
    <property type="component" value="Chromosome 4"/>
</dbReference>
<keyword evidence="1" id="KW-0472">Membrane</keyword>
<organism evidence="2 3">
    <name type="scientific">Lactuca saligna</name>
    <name type="common">Willowleaf lettuce</name>
    <dbReference type="NCBI Taxonomy" id="75948"/>
    <lineage>
        <taxon>Eukaryota</taxon>
        <taxon>Viridiplantae</taxon>
        <taxon>Streptophyta</taxon>
        <taxon>Embryophyta</taxon>
        <taxon>Tracheophyta</taxon>
        <taxon>Spermatophyta</taxon>
        <taxon>Magnoliopsida</taxon>
        <taxon>eudicotyledons</taxon>
        <taxon>Gunneridae</taxon>
        <taxon>Pentapetalae</taxon>
        <taxon>asterids</taxon>
        <taxon>campanulids</taxon>
        <taxon>Asterales</taxon>
        <taxon>Asteraceae</taxon>
        <taxon>Cichorioideae</taxon>
        <taxon>Cichorieae</taxon>
        <taxon>Lactucinae</taxon>
        <taxon>Lactuca</taxon>
    </lineage>
</organism>
<keyword evidence="3" id="KW-1185">Reference proteome</keyword>
<keyword evidence="1" id="KW-1133">Transmembrane helix</keyword>
<keyword evidence="1" id="KW-0812">Transmembrane</keyword>
<evidence type="ECO:0000313" key="2">
    <source>
        <dbReference type="EMBL" id="CAI9279956.1"/>
    </source>
</evidence>
<proteinExistence type="predicted"/>
<evidence type="ECO:0000313" key="3">
    <source>
        <dbReference type="Proteomes" id="UP001177003"/>
    </source>
</evidence>
<dbReference type="EMBL" id="OX465080">
    <property type="protein sequence ID" value="CAI9279956.1"/>
    <property type="molecule type" value="Genomic_DNA"/>
</dbReference>
<evidence type="ECO:0000256" key="1">
    <source>
        <dbReference type="SAM" id="Phobius"/>
    </source>
</evidence>
<reference evidence="2" key="1">
    <citation type="submission" date="2023-04" db="EMBL/GenBank/DDBJ databases">
        <authorList>
            <person name="Vijverberg K."/>
            <person name="Xiong W."/>
            <person name="Schranz E."/>
        </authorList>
    </citation>
    <scope>NUCLEOTIDE SEQUENCE</scope>
</reference>